<protein>
    <submittedName>
        <fullName evidence="2">Ferritin family protein</fullName>
    </submittedName>
</protein>
<dbReference type="Proteomes" id="UP000713904">
    <property type="component" value="Unassembled WGS sequence"/>
</dbReference>
<dbReference type="InterPro" id="IPR003251">
    <property type="entry name" value="Rr_diiron-bd_dom"/>
</dbReference>
<feature type="domain" description="Rubrerythrin diiron-binding" evidence="1">
    <location>
        <begin position="8"/>
        <end position="150"/>
    </location>
</feature>
<accession>A0ABR6TIX0</accession>
<sequence>MQKNNYIDILKYAMNMERKAGEFYKMYMDKVEEDSNKEIFKQLAEMEDEHYEILEKQLKKVEQDGLFAEFDIKSIGKAEDIFKTNERDIKSIDFSKAVLDLPILRMAYGMESDFADFYSKAAEKAEDPNAKKLLETLADWEIVHRDSFNEEIKLATEHSWFSNSFAPF</sequence>
<reference evidence="2 3" key="1">
    <citation type="submission" date="2020-05" db="EMBL/GenBank/DDBJ databases">
        <title>Draft genome of xy-202 and genomic insight in genome of the genus Peptostreptococcus.</title>
        <authorList>
            <person name="Zhang Z."/>
        </authorList>
    </citation>
    <scope>NUCLEOTIDE SEQUENCE [LARGE SCALE GENOMIC DNA]</scope>
    <source>
        <strain evidence="2 3">DSM 27025</strain>
    </source>
</reference>
<evidence type="ECO:0000313" key="2">
    <source>
        <dbReference type="EMBL" id="MBC2575372.1"/>
    </source>
</evidence>
<dbReference type="PANTHER" id="PTHR33531:SF10">
    <property type="entry name" value="BLR7895 PROTEIN"/>
    <property type="match status" value="1"/>
</dbReference>
<dbReference type="SUPFAM" id="SSF47240">
    <property type="entry name" value="Ferritin-like"/>
    <property type="match status" value="1"/>
</dbReference>
<dbReference type="RefSeq" id="WP_185623403.1">
    <property type="nucleotide sequence ID" value="NZ_JABGBW010000001.1"/>
</dbReference>
<dbReference type="PANTHER" id="PTHR33531">
    <property type="entry name" value="RUBRERYTHRIN SUBFAMILY"/>
    <property type="match status" value="1"/>
</dbReference>
<dbReference type="CDD" id="cd01045">
    <property type="entry name" value="Ferritin_like_AB"/>
    <property type="match status" value="1"/>
</dbReference>
<keyword evidence="3" id="KW-1185">Reference proteome</keyword>
<dbReference type="Gene3D" id="1.20.1260.10">
    <property type="match status" value="1"/>
</dbReference>
<organism evidence="2 3">
    <name type="scientific">Peptostreptococcus canis</name>
    <dbReference type="NCBI Taxonomy" id="1159213"/>
    <lineage>
        <taxon>Bacteria</taxon>
        <taxon>Bacillati</taxon>
        <taxon>Bacillota</taxon>
        <taxon>Clostridia</taxon>
        <taxon>Peptostreptococcales</taxon>
        <taxon>Peptostreptococcaceae</taxon>
        <taxon>Peptostreptococcus</taxon>
    </lineage>
</organism>
<gene>
    <name evidence="2" type="ORF">HLB29_01565</name>
</gene>
<comment type="caution">
    <text evidence="2">The sequence shown here is derived from an EMBL/GenBank/DDBJ whole genome shotgun (WGS) entry which is preliminary data.</text>
</comment>
<dbReference type="Pfam" id="PF02915">
    <property type="entry name" value="Rubrerythrin"/>
    <property type="match status" value="1"/>
</dbReference>
<dbReference type="InterPro" id="IPR009078">
    <property type="entry name" value="Ferritin-like_SF"/>
</dbReference>
<evidence type="ECO:0000259" key="1">
    <source>
        <dbReference type="Pfam" id="PF02915"/>
    </source>
</evidence>
<dbReference type="EMBL" id="JABGBW010000001">
    <property type="protein sequence ID" value="MBC2575372.1"/>
    <property type="molecule type" value="Genomic_DNA"/>
</dbReference>
<proteinExistence type="predicted"/>
<dbReference type="InterPro" id="IPR012347">
    <property type="entry name" value="Ferritin-like"/>
</dbReference>
<name>A0ABR6TIX0_9FIRM</name>
<evidence type="ECO:0000313" key="3">
    <source>
        <dbReference type="Proteomes" id="UP000713904"/>
    </source>
</evidence>